<evidence type="ECO:0000256" key="7">
    <source>
        <dbReference type="ARBA" id="ARBA00023316"/>
    </source>
</evidence>
<reference evidence="12" key="1">
    <citation type="journal article" date="2016" name="Nature">
        <title>The genome of the seagrass Zostera marina reveals angiosperm adaptation to the sea.</title>
        <authorList>
            <person name="Olsen J.L."/>
            <person name="Rouze P."/>
            <person name="Verhelst B."/>
            <person name="Lin Y.-C."/>
            <person name="Bayer T."/>
            <person name="Collen J."/>
            <person name="Dattolo E."/>
            <person name="De Paoli E."/>
            <person name="Dittami S."/>
            <person name="Maumus F."/>
            <person name="Michel G."/>
            <person name="Kersting A."/>
            <person name="Lauritano C."/>
            <person name="Lohaus R."/>
            <person name="Toepel M."/>
            <person name="Tonon T."/>
            <person name="Vanneste K."/>
            <person name="Amirebrahimi M."/>
            <person name="Brakel J."/>
            <person name="Bostroem C."/>
            <person name="Chovatia M."/>
            <person name="Grimwood J."/>
            <person name="Jenkins J.W."/>
            <person name="Jueterbock A."/>
            <person name="Mraz A."/>
            <person name="Stam W.T."/>
            <person name="Tice H."/>
            <person name="Bornberg-Bauer E."/>
            <person name="Green P.J."/>
            <person name="Pearson G.A."/>
            <person name="Procaccini G."/>
            <person name="Duarte C.M."/>
            <person name="Schmutz J."/>
            <person name="Reusch T.B.H."/>
            <person name="Van de Peer Y."/>
        </authorList>
    </citation>
    <scope>NUCLEOTIDE SEQUENCE [LARGE SCALE GENOMIC DNA]</scope>
    <source>
        <strain evidence="12">cv. Finnish</strain>
    </source>
</reference>
<dbReference type="GO" id="GO:0071555">
    <property type="term" value="P:cell wall organization"/>
    <property type="evidence" value="ECO:0007669"/>
    <property type="project" value="UniProtKB-KW"/>
</dbReference>
<dbReference type="OMA" id="ANCINAF"/>
<dbReference type="InterPro" id="IPR011050">
    <property type="entry name" value="Pectin_lyase_fold/virulence"/>
</dbReference>
<feature type="active site" evidence="8">
    <location>
        <position position="265"/>
    </location>
</feature>
<dbReference type="EMBL" id="LFYR01000614">
    <property type="protein sequence ID" value="KMZ72910.1"/>
    <property type="molecule type" value="Genomic_DNA"/>
</dbReference>
<organism evidence="11 12">
    <name type="scientific">Zostera marina</name>
    <name type="common">Eelgrass</name>
    <dbReference type="NCBI Taxonomy" id="29655"/>
    <lineage>
        <taxon>Eukaryota</taxon>
        <taxon>Viridiplantae</taxon>
        <taxon>Streptophyta</taxon>
        <taxon>Embryophyta</taxon>
        <taxon>Tracheophyta</taxon>
        <taxon>Spermatophyta</taxon>
        <taxon>Magnoliopsida</taxon>
        <taxon>Liliopsida</taxon>
        <taxon>Zosteraceae</taxon>
        <taxon>Zostera</taxon>
    </lineage>
</organism>
<comment type="similarity">
    <text evidence="2 9">Belongs to the glycosyl hydrolase 28 family.</text>
</comment>
<dbReference type="Pfam" id="PF00295">
    <property type="entry name" value="Glyco_hydro_28"/>
    <property type="match status" value="1"/>
</dbReference>
<keyword evidence="5 9" id="KW-0378">Hydrolase</keyword>
<dbReference type="PANTHER" id="PTHR31375">
    <property type="match status" value="1"/>
</dbReference>
<evidence type="ECO:0000256" key="2">
    <source>
        <dbReference type="ARBA" id="ARBA00008834"/>
    </source>
</evidence>
<evidence type="ECO:0000313" key="11">
    <source>
        <dbReference type="EMBL" id="KMZ72910.1"/>
    </source>
</evidence>
<comment type="subcellular location">
    <subcellularLocation>
        <location evidence="1">Secreted</location>
        <location evidence="1">Cell wall</location>
    </subcellularLocation>
</comment>
<dbReference type="Gene3D" id="2.160.20.10">
    <property type="entry name" value="Single-stranded right-handed beta-helix, Pectin lyase-like"/>
    <property type="match status" value="1"/>
</dbReference>
<feature type="chain" id="PRO_5005528104" evidence="10">
    <location>
        <begin position="42"/>
        <end position="431"/>
    </location>
</feature>
<dbReference type="GO" id="GO:0005975">
    <property type="term" value="P:carbohydrate metabolic process"/>
    <property type="evidence" value="ECO:0007669"/>
    <property type="project" value="InterPro"/>
</dbReference>
<keyword evidence="12" id="KW-1185">Reference proteome</keyword>
<evidence type="ECO:0000256" key="8">
    <source>
        <dbReference type="PROSITE-ProRule" id="PRU10052"/>
    </source>
</evidence>
<dbReference type="OrthoDB" id="187139at2759"/>
<dbReference type="InterPro" id="IPR012334">
    <property type="entry name" value="Pectin_lyas_fold"/>
</dbReference>
<protein>
    <submittedName>
        <fullName evidence="11">Polygalacturonase, family GH28</fullName>
    </submittedName>
</protein>
<keyword evidence="3" id="KW-0134">Cell wall</keyword>
<evidence type="ECO:0000256" key="9">
    <source>
        <dbReference type="RuleBase" id="RU361169"/>
    </source>
</evidence>
<keyword evidence="10" id="KW-0732">Signal</keyword>
<dbReference type="STRING" id="29655.A0A0K9PXE4"/>
<evidence type="ECO:0000256" key="5">
    <source>
        <dbReference type="ARBA" id="ARBA00022801"/>
    </source>
</evidence>
<keyword evidence="6 9" id="KW-0326">Glycosidase</keyword>
<keyword evidence="4" id="KW-0964">Secreted</keyword>
<dbReference type="SUPFAM" id="SSF51126">
    <property type="entry name" value="Pectin lyase-like"/>
    <property type="match status" value="1"/>
</dbReference>
<keyword evidence="7" id="KW-0961">Cell wall biogenesis/degradation</keyword>
<sequence>MLHIYILHVTFLVLILHRFDRRSSSLCFLLPLLCASYLVAGEESSGAIYNVINFGAVGNGRTDDTKSFLRAWDLACRDRTSPMTTFLVPSGKTFLLNQIKFNGSCHSSHIHFNVLGNLVAPNRRWKVSHTANWITFRDVRGLRIDGGGIIDGRGSRWWDCVKKKECINAPYGVGIFACKNFRMSGLHFRNSPGKHLSLHAVSGAFINGITVDSPESSPNTDGMHIKESHNIIVNGSSFSTGDDCISIGNGSQDIDITHVKCGPGHGISIGSLGNGDEMIHVQRIHVSHCSFVKTTNGARIKTWEGGYGFAKGIIFEQLTFESVVHPILIDQHYCTGLICPRKEPIKKSAVHVSDIHFIGLTGTSSSHAPITLNCSRIIPCTNIQLKDVNIKGAFGIKTQHSVCGHAHIKQRGTIVPPITCLRPPTISSPYA</sequence>
<dbReference type="PROSITE" id="PS00502">
    <property type="entry name" value="POLYGALACTURONASE"/>
    <property type="match status" value="1"/>
</dbReference>
<proteinExistence type="inferred from homology"/>
<evidence type="ECO:0000256" key="6">
    <source>
        <dbReference type="ARBA" id="ARBA00023295"/>
    </source>
</evidence>
<evidence type="ECO:0000256" key="3">
    <source>
        <dbReference type="ARBA" id="ARBA00022512"/>
    </source>
</evidence>
<dbReference type="Proteomes" id="UP000036987">
    <property type="component" value="Unassembled WGS sequence"/>
</dbReference>
<name>A0A0K9PXE4_ZOSMR</name>
<evidence type="ECO:0000256" key="1">
    <source>
        <dbReference type="ARBA" id="ARBA00004191"/>
    </source>
</evidence>
<evidence type="ECO:0000256" key="4">
    <source>
        <dbReference type="ARBA" id="ARBA00022525"/>
    </source>
</evidence>
<dbReference type="InterPro" id="IPR000743">
    <property type="entry name" value="Glyco_hydro_28"/>
</dbReference>
<evidence type="ECO:0000256" key="10">
    <source>
        <dbReference type="SAM" id="SignalP"/>
    </source>
</evidence>
<gene>
    <name evidence="11" type="ORF">ZOSMA_158G00200</name>
</gene>
<feature type="signal peptide" evidence="10">
    <location>
        <begin position="1"/>
        <end position="41"/>
    </location>
</feature>
<comment type="caution">
    <text evidence="11">The sequence shown here is derived from an EMBL/GenBank/DDBJ whole genome shotgun (WGS) entry which is preliminary data.</text>
</comment>
<accession>A0A0K9PXE4</accession>
<dbReference type="AlphaFoldDB" id="A0A0K9PXE4"/>
<dbReference type="GO" id="GO:0004650">
    <property type="term" value="F:polygalacturonase activity"/>
    <property type="evidence" value="ECO:0007669"/>
    <property type="project" value="InterPro"/>
</dbReference>
<evidence type="ECO:0000313" key="12">
    <source>
        <dbReference type="Proteomes" id="UP000036987"/>
    </source>
</evidence>